<keyword evidence="4" id="KW-0067">ATP-binding</keyword>
<evidence type="ECO:0000313" key="7">
    <source>
        <dbReference type="EMBL" id="KAE9970260.1"/>
    </source>
</evidence>
<dbReference type="Pfam" id="PF00069">
    <property type="entry name" value="Pkinase"/>
    <property type="match status" value="1"/>
</dbReference>
<evidence type="ECO:0000313" key="8">
    <source>
        <dbReference type="Proteomes" id="UP000447873"/>
    </source>
</evidence>
<dbReference type="GO" id="GO:0110031">
    <property type="term" value="P:negative regulation of G2/MI transition of meiotic cell cycle"/>
    <property type="evidence" value="ECO:0007669"/>
    <property type="project" value="TreeGrafter"/>
</dbReference>
<feature type="domain" description="Protein kinase" evidence="6">
    <location>
        <begin position="1"/>
        <end position="194"/>
    </location>
</feature>
<gene>
    <name evidence="7" type="ORF">EG328_006364</name>
</gene>
<name>A0A8H3UIG4_VENIN</name>
<evidence type="ECO:0000259" key="6">
    <source>
        <dbReference type="PROSITE" id="PS50011"/>
    </source>
</evidence>
<dbReference type="AlphaFoldDB" id="A0A8H3UIG4"/>
<comment type="caution">
    <text evidence="7">The sequence shown here is derived from an EMBL/GenBank/DDBJ whole genome shotgun (WGS) entry which is preliminary data.</text>
</comment>
<dbReference type="Gene3D" id="1.10.510.10">
    <property type="entry name" value="Transferase(Phosphotransferase) domain 1"/>
    <property type="match status" value="1"/>
</dbReference>
<dbReference type="GO" id="GO:0005634">
    <property type="term" value="C:nucleus"/>
    <property type="evidence" value="ECO:0007669"/>
    <property type="project" value="TreeGrafter"/>
</dbReference>
<accession>A0A8H3UIG4</accession>
<dbReference type="PANTHER" id="PTHR11042">
    <property type="entry name" value="EUKARYOTIC TRANSLATION INITIATION FACTOR 2-ALPHA KINASE EIF2-ALPHA KINASE -RELATED"/>
    <property type="match status" value="1"/>
</dbReference>
<evidence type="ECO:0000256" key="4">
    <source>
        <dbReference type="ARBA" id="ARBA00022840"/>
    </source>
</evidence>
<proteinExistence type="inferred from homology"/>
<comment type="similarity">
    <text evidence="5">Belongs to the protein kinase superfamily. Ser/Thr protein kinase family. GCN2 subfamily.</text>
</comment>
<dbReference type="InterPro" id="IPR000719">
    <property type="entry name" value="Prot_kinase_dom"/>
</dbReference>
<dbReference type="EMBL" id="WNWS01000337">
    <property type="protein sequence ID" value="KAE9970260.1"/>
    <property type="molecule type" value="Genomic_DNA"/>
</dbReference>
<dbReference type="CDD" id="cd00180">
    <property type="entry name" value="PKc"/>
    <property type="match status" value="1"/>
</dbReference>
<dbReference type="SMART" id="SM00220">
    <property type="entry name" value="S_TKc"/>
    <property type="match status" value="1"/>
</dbReference>
<evidence type="ECO:0000256" key="5">
    <source>
        <dbReference type="ARBA" id="ARBA00037982"/>
    </source>
</evidence>
<dbReference type="Proteomes" id="UP000447873">
    <property type="component" value="Unassembled WGS sequence"/>
</dbReference>
<dbReference type="PROSITE" id="PS50011">
    <property type="entry name" value="PROTEIN_KINASE_DOM"/>
    <property type="match status" value="1"/>
</dbReference>
<evidence type="ECO:0000256" key="3">
    <source>
        <dbReference type="ARBA" id="ARBA00022777"/>
    </source>
</evidence>
<protein>
    <recommendedName>
        <fullName evidence="6">Protein kinase domain-containing protein</fullName>
    </recommendedName>
</protein>
<organism evidence="7 8">
    <name type="scientific">Venturia inaequalis</name>
    <name type="common">Apple scab fungus</name>
    <dbReference type="NCBI Taxonomy" id="5025"/>
    <lineage>
        <taxon>Eukaryota</taxon>
        <taxon>Fungi</taxon>
        <taxon>Dikarya</taxon>
        <taxon>Ascomycota</taxon>
        <taxon>Pezizomycotina</taxon>
        <taxon>Dothideomycetes</taxon>
        <taxon>Pleosporomycetidae</taxon>
        <taxon>Venturiales</taxon>
        <taxon>Venturiaceae</taxon>
        <taxon>Venturia</taxon>
    </lineage>
</organism>
<dbReference type="PANTHER" id="PTHR11042:SF190">
    <property type="entry name" value="MITOSIS INHIBITOR PROTEIN KINASE MIK1"/>
    <property type="match status" value="1"/>
</dbReference>
<dbReference type="InterPro" id="IPR050339">
    <property type="entry name" value="CC_SR_Kinase"/>
</dbReference>
<reference evidence="7 8" key="1">
    <citation type="submission" date="2018-12" db="EMBL/GenBank/DDBJ databases">
        <title>Venturia inaequalis Genome Resource.</title>
        <authorList>
            <person name="Lichtner F.J."/>
        </authorList>
    </citation>
    <scope>NUCLEOTIDE SEQUENCE [LARGE SCALE GENOMIC DNA]</scope>
    <source>
        <strain evidence="7 8">120213</strain>
    </source>
</reference>
<keyword evidence="2" id="KW-0547">Nucleotide-binding</keyword>
<keyword evidence="1" id="KW-0808">Transferase</keyword>
<evidence type="ECO:0000256" key="1">
    <source>
        <dbReference type="ARBA" id="ARBA00022679"/>
    </source>
</evidence>
<evidence type="ECO:0000256" key="2">
    <source>
        <dbReference type="ARBA" id="ARBA00022741"/>
    </source>
</evidence>
<sequence length="416" mass="46431">MSTSSYDAEEAKHFIQEVVGTRTPASYLRHCIGCLASAVAYLHSNSIRHKDLKPANVLLYPDGLRLTDFGTATDFTDFSQSATEGGDRGTPKYFSPETSAFELCGRASDIFSLGCIFLEVLAVANGYSLEQLKQSRPDKDRSFQANIEQVRNWIRAAKFKDWDILLLNEIGLMLHAVPGSRPTIEDIQHRLEYVEILSGTSPHSTYLANCCKLNHYNCQEDRPSIATAITFDLRIGNVLVRPSWHLTIMAEDGDFIHRLKSMPDVGVGYTVARSPFKAHASVFSKSSQQASVLELELLSSSTPTRETLYSGYDLPPPEDLITLGTTFGKPENEHDSSSSLRRGKRVTKVDQILPSKEQKHAVQQFLDQLRECNHNAHFDVLWITMDNQETPQRLALVVTQALSSKLEGSTESDYSP</sequence>
<dbReference type="GO" id="GO:0005524">
    <property type="term" value="F:ATP binding"/>
    <property type="evidence" value="ECO:0007669"/>
    <property type="project" value="UniProtKB-KW"/>
</dbReference>
<dbReference type="GO" id="GO:0004713">
    <property type="term" value="F:protein tyrosine kinase activity"/>
    <property type="evidence" value="ECO:0007669"/>
    <property type="project" value="TreeGrafter"/>
</dbReference>
<dbReference type="InterPro" id="IPR008271">
    <property type="entry name" value="Ser/Thr_kinase_AS"/>
</dbReference>
<dbReference type="GO" id="GO:0005737">
    <property type="term" value="C:cytoplasm"/>
    <property type="evidence" value="ECO:0007669"/>
    <property type="project" value="TreeGrafter"/>
</dbReference>
<dbReference type="SUPFAM" id="SSF56112">
    <property type="entry name" value="Protein kinase-like (PK-like)"/>
    <property type="match status" value="1"/>
</dbReference>
<dbReference type="PROSITE" id="PS00108">
    <property type="entry name" value="PROTEIN_KINASE_ST"/>
    <property type="match status" value="1"/>
</dbReference>
<dbReference type="InterPro" id="IPR011009">
    <property type="entry name" value="Kinase-like_dom_sf"/>
</dbReference>
<keyword evidence="3" id="KW-0418">Kinase</keyword>